<reference evidence="2 3" key="1">
    <citation type="submission" date="2019-05" db="EMBL/GenBank/DDBJ databases">
        <title>Another draft genome of Portunus trituberculatus and its Hox gene families provides insights of decapod evolution.</title>
        <authorList>
            <person name="Jeong J.-H."/>
            <person name="Song I."/>
            <person name="Kim S."/>
            <person name="Choi T."/>
            <person name="Kim D."/>
            <person name="Ryu S."/>
            <person name="Kim W."/>
        </authorList>
    </citation>
    <scope>NUCLEOTIDE SEQUENCE [LARGE SCALE GENOMIC DNA]</scope>
    <source>
        <tissue evidence="2">Muscle</tissue>
    </source>
</reference>
<dbReference type="AlphaFoldDB" id="A0A5B7JRZ1"/>
<feature type="region of interest" description="Disordered" evidence="1">
    <location>
        <begin position="68"/>
        <end position="96"/>
    </location>
</feature>
<proteinExistence type="predicted"/>
<dbReference type="EMBL" id="VSRR010109063">
    <property type="protein sequence ID" value="MPC97223.1"/>
    <property type="molecule type" value="Genomic_DNA"/>
</dbReference>
<accession>A0A5B7JRZ1</accession>
<evidence type="ECO:0000313" key="2">
    <source>
        <dbReference type="EMBL" id="MPC97223.1"/>
    </source>
</evidence>
<feature type="compositionally biased region" description="Basic and acidic residues" evidence="1">
    <location>
        <begin position="77"/>
        <end position="89"/>
    </location>
</feature>
<sequence length="96" mass="11115">MMSAPQNPRINMGGVNIKHKRDGVIVKDPEFGRQQIEVHQLCWRPHKPFRCVEPPALVPHIRDKGAPVTTLEQSQGQEEHSEAHRREQQLVHQKLF</sequence>
<gene>
    <name evidence="2" type="ORF">E2C01_092526</name>
</gene>
<evidence type="ECO:0000313" key="3">
    <source>
        <dbReference type="Proteomes" id="UP000324222"/>
    </source>
</evidence>
<organism evidence="2 3">
    <name type="scientific">Portunus trituberculatus</name>
    <name type="common">Swimming crab</name>
    <name type="synonym">Neptunus trituberculatus</name>
    <dbReference type="NCBI Taxonomy" id="210409"/>
    <lineage>
        <taxon>Eukaryota</taxon>
        <taxon>Metazoa</taxon>
        <taxon>Ecdysozoa</taxon>
        <taxon>Arthropoda</taxon>
        <taxon>Crustacea</taxon>
        <taxon>Multicrustacea</taxon>
        <taxon>Malacostraca</taxon>
        <taxon>Eumalacostraca</taxon>
        <taxon>Eucarida</taxon>
        <taxon>Decapoda</taxon>
        <taxon>Pleocyemata</taxon>
        <taxon>Brachyura</taxon>
        <taxon>Eubrachyura</taxon>
        <taxon>Portunoidea</taxon>
        <taxon>Portunidae</taxon>
        <taxon>Portuninae</taxon>
        <taxon>Portunus</taxon>
    </lineage>
</organism>
<dbReference type="Proteomes" id="UP000324222">
    <property type="component" value="Unassembled WGS sequence"/>
</dbReference>
<keyword evidence="3" id="KW-1185">Reference proteome</keyword>
<protein>
    <submittedName>
        <fullName evidence="2">Uncharacterized protein</fullName>
    </submittedName>
</protein>
<evidence type="ECO:0000256" key="1">
    <source>
        <dbReference type="SAM" id="MobiDB-lite"/>
    </source>
</evidence>
<comment type="caution">
    <text evidence="2">The sequence shown here is derived from an EMBL/GenBank/DDBJ whole genome shotgun (WGS) entry which is preliminary data.</text>
</comment>
<name>A0A5B7JRZ1_PORTR</name>